<dbReference type="InterPro" id="IPR050612">
    <property type="entry name" value="Prok_Mopterin_Oxidored"/>
</dbReference>
<evidence type="ECO:0000256" key="1">
    <source>
        <dbReference type="ARBA" id="ARBA00023004"/>
    </source>
</evidence>
<dbReference type="Pfam" id="PF00384">
    <property type="entry name" value="Molybdopterin"/>
    <property type="match status" value="1"/>
</dbReference>
<sequence>MQKMLGLKLIVVDPRDTLTARGADIWLRPRLGTDAALLLGMIRTIIDEDLHDKEFIQKWCHGFDQLVQRVQEYPVEKVAEITGVPAESIREAARAYATTKPAQILHMTGIEEQPNATQSLQARYILPGITGNIDVQGGDMMLAVHPTARTVADLDLRDMMSPEQQDKLIGADRFPLFSWRNFRMIEENAMKV</sequence>
<dbReference type="InterPro" id="IPR006656">
    <property type="entry name" value="Mopterin_OxRdtase"/>
</dbReference>
<keyword evidence="1" id="KW-0408">Iron</keyword>
<evidence type="ECO:0000313" key="4">
    <source>
        <dbReference type="EMBL" id="GAJ04800.1"/>
    </source>
</evidence>
<dbReference type="PANTHER" id="PTHR43742:SF6">
    <property type="entry name" value="OXIDOREDUCTASE YYAE-RELATED"/>
    <property type="match status" value="1"/>
</dbReference>
<dbReference type="SUPFAM" id="SSF53706">
    <property type="entry name" value="Formate dehydrogenase/DMSO reductase, domains 1-3"/>
    <property type="match status" value="1"/>
</dbReference>
<evidence type="ECO:0000259" key="3">
    <source>
        <dbReference type="Pfam" id="PF00384"/>
    </source>
</evidence>
<dbReference type="AlphaFoldDB" id="X1VE28"/>
<keyword evidence="2" id="KW-0411">Iron-sulfur</keyword>
<keyword evidence="2" id="KW-0479">Metal-binding</keyword>
<reference evidence="4" key="1">
    <citation type="journal article" date="2014" name="Front. Microbiol.">
        <title>High frequency of phylogenetically diverse reductive dehalogenase-homologous genes in deep subseafloor sedimentary metagenomes.</title>
        <authorList>
            <person name="Kawai M."/>
            <person name="Futagami T."/>
            <person name="Toyoda A."/>
            <person name="Takaki Y."/>
            <person name="Nishi S."/>
            <person name="Hori S."/>
            <person name="Arai W."/>
            <person name="Tsubouchi T."/>
            <person name="Morono Y."/>
            <person name="Uchiyama I."/>
            <person name="Ito T."/>
            <person name="Fujiyama A."/>
            <person name="Inagaki F."/>
            <person name="Takami H."/>
        </authorList>
    </citation>
    <scope>NUCLEOTIDE SEQUENCE</scope>
    <source>
        <strain evidence="4">Expedition CK06-06</strain>
    </source>
</reference>
<organism evidence="4">
    <name type="scientific">marine sediment metagenome</name>
    <dbReference type="NCBI Taxonomy" id="412755"/>
    <lineage>
        <taxon>unclassified sequences</taxon>
        <taxon>metagenomes</taxon>
        <taxon>ecological metagenomes</taxon>
    </lineage>
</organism>
<dbReference type="EMBL" id="BARW01032973">
    <property type="protein sequence ID" value="GAJ04800.1"/>
    <property type="molecule type" value="Genomic_DNA"/>
</dbReference>
<accession>X1VE28</accession>
<feature type="non-terminal residue" evidence="4">
    <location>
        <position position="192"/>
    </location>
</feature>
<feature type="domain" description="Molybdopterin oxidoreductase" evidence="3">
    <location>
        <begin position="7"/>
        <end position="157"/>
    </location>
</feature>
<dbReference type="Gene3D" id="3.40.228.10">
    <property type="entry name" value="Dimethylsulfoxide Reductase, domain 2"/>
    <property type="match status" value="1"/>
</dbReference>
<gene>
    <name evidence="4" type="ORF">S12H4_52050</name>
</gene>
<evidence type="ECO:0000256" key="2">
    <source>
        <dbReference type="ARBA" id="ARBA00023014"/>
    </source>
</evidence>
<protein>
    <recommendedName>
        <fullName evidence="3">Molybdopterin oxidoreductase domain-containing protein</fullName>
    </recommendedName>
</protein>
<dbReference type="GO" id="GO:0051536">
    <property type="term" value="F:iron-sulfur cluster binding"/>
    <property type="evidence" value="ECO:0007669"/>
    <property type="project" value="UniProtKB-KW"/>
</dbReference>
<dbReference type="PANTHER" id="PTHR43742">
    <property type="entry name" value="TRIMETHYLAMINE-N-OXIDE REDUCTASE"/>
    <property type="match status" value="1"/>
</dbReference>
<name>X1VE28_9ZZZZ</name>
<proteinExistence type="predicted"/>
<dbReference type="Gene3D" id="3.40.50.740">
    <property type="match status" value="1"/>
</dbReference>
<comment type="caution">
    <text evidence="4">The sequence shown here is derived from an EMBL/GenBank/DDBJ whole genome shotgun (WGS) entry which is preliminary data.</text>
</comment>
<dbReference type="GO" id="GO:0016491">
    <property type="term" value="F:oxidoreductase activity"/>
    <property type="evidence" value="ECO:0007669"/>
    <property type="project" value="InterPro"/>
</dbReference>